<dbReference type="PROSITE" id="PS51462">
    <property type="entry name" value="NUDIX"/>
    <property type="match status" value="1"/>
</dbReference>
<dbReference type="InterPro" id="IPR020476">
    <property type="entry name" value="Nudix_hydrolase"/>
</dbReference>
<reference evidence="3 4" key="1">
    <citation type="journal article" date="2015" name="Nature">
        <title>rRNA introns, odd ribosomes, and small enigmatic genomes across a large radiation of phyla.</title>
        <authorList>
            <person name="Brown C.T."/>
            <person name="Hug L.A."/>
            <person name="Thomas B.C."/>
            <person name="Sharon I."/>
            <person name="Castelle C.J."/>
            <person name="Singh A."/>
            <person name="Wilkins M.J."/>
            <person name="Williams K.H."/>
            <person name="Banfield J.F."/>
        </authorList>
    </citation>
    <scope>NUCLEOTIDE SEQUENCE [LARGE SCALE GENOMIC DNA]</scope>
</reference>
<dbReference type="AlphaFoldDB" id="A0A0G1GQM9"/>
<evidence type="ECO:0000313" key="4">
    <source>
        <dbReference type="Proteomes" id="UP000034646"/>
    </source>
</evidence>
<dbReference type="STRING" id="1618738.UV76_C0004G0031"/>
<accession>A0A0G1GQM9</accession>
<evidence type="ECO:0000259" key="2">
    <source>
        <dbReference type="PROSITE" id="PS51462"/>
    </source>
</evidence>
<protein>
    <submittedName>
        <fullName evidence="3">ADP-ribose pyrophosphatase</fullName>
    </submittedName>
</protein>
<feature type="domain" description="Nudix hydrolase" evidence="2">
    <location>
        <begin position="1"/>
        <end position="129"/>
    </location>
</feature>
<keyword evidence="1" id="KW-0378">Hydrolase</keyword>
<dbReference type="PRINTS" id="PR00502">
    <property type="entry name" value="NUDIXFAMILY"/>
</dbReference>
<comment type="caution">
    <text evidence="3">The sequence shown here is derived from an EMBL/GenBank/DDBJ whole genome shotgun (WGS) entry which is preliminary data.</text>
</comment>
<proteinExistence type="predicted"/>
<dbReference type="InterPro" id="IPR000086">
    <property type="entry name" value="NUDIX_hydrolase_dom"/>
</dbReference>
<dbReference type="SUPFAM" id="SSF55811">
    <property type="entry name" value="Nudix"/>
    <property type="match status" value="1"/>
</dbReference>
<gene>
    <name evidence="3" type="ORF">UV76_C0004G0031</name>
</gene>
<dbReference type="Proteomes" id="UP000034646">
    <property type="component" value="Unassembled WGS sequence"/>
</dbReference>
<dbReference type="InterPro" id="IPR015797">
    <property type="entry name" value="NUDIX_hydrolase-like_dom_sf"/>
</dbReference>
<evidence type="ECO:0000313" key="3">
    <source>
        <dbReference type="EMBL" id="KKT00999.1"/>
    </source>
</evidence>
<dbReference type="EMBL" id="LCFS01000004">
    <property type="protein sequence ID" value="KKT00999.1"/>
    <property type="molecule type" value="Genomic_DNA"/>
</dbReference>
<dbReference type="GO" id="GO:0016787">
    <property type="term" value="F:hydrolase activity"/>
    <property type="evidence" value="ECO:0007669"/>
    <property type="project" value="UniProtKB-KW"/>
</dbReference>
<evidence type="ECO:0000256" key="1">
    <source>
        <dbReference type="ARBA" id="ARBA00022801"/>
    </source>
</evidence>
<dbReference type="Pfam" id="PF00293">
    <property type="entry name" value="NUDIX"/>
    <property type="match status" value="1"/>
</dbReference>
<name>A0A0G1GQM9_9BACT</name>
<sequence length="130" mass="15276">MGFSQKAFIFNKNRKFLIMRRTKTAPFGPLEWDLPGGDIEFGEDPIKSIIREVKEETGLTVKNPIPFDVYAGLDSENDYWVTVAFKAFKHKGKLAISWEHDLYKWVTIDEFLKLKITDRFRKYAKNLKKI</sequence>
<dbReference type="Gene3D" id="3.90.79.10">
    <property type="entry name" value="Nucleoside Triphosphate Pyrophosphohydrolase"/>
    <property type="match status" value="1"/>
</dbReference>
<dbReference type="PANTHER" id="PTHR43736">
    <property type="entry name" value="ADP-RIBOSE PYROPHOSPHATASE"/>
    <property type="match status" value="1"/>
</dbReference>
<organism evidence="3 4">
    <name type="scientific">Candidatus Nomurabacteria bacterium GW2011_GWA2_43_15</name>
    <dbReference type="NCBI Taxonomy" id="1618738"/>
    <lineage>
        <taxon>Bacteria</taxon>
        <taxon>Candidatus Nomuraibacteriota</taxon>
    </lineage>
</organism>
<dbReference type="PANTHER" id="PTHR43736:SF1">
    <property type="entry name" value="DIHYDRONEOPTERIN TRIPHOSPHATE DIPHOSPHATASE"/>
    <property type="match status" value="1"/>
</dbReference>